<dbReference type="Gene3D" id="1.10.443.10">
    <property type="entry name" value="Intergrase catalytic core"/>
    <property type="match status" value="1"/>
</dbReference>
<dbReference type="GO" id="GO:0015074">
    <property type="term" value="P:DNA integration"/>
    <property type="evidence" value="ECO:0007669"/>
    <property type="project" value="UniProtKB-KW"/>
</dbReference>
<sequence length="469" mass="52014">MAKQNFTAARVDGFTCEAGKQQSIYWDAKTPGFGIRVTAAGAKAYIFESRLFGKTIRVTIGDTRAWDLGKARAEAGHLKTLIDAGKDPREVKAEQQAAFEAKHAAKVRESITVANAWSDYVESLRTKLSPKTKKPRSAGYINDHFKLAAPGGEPTKRGGKQTERGPLYPLMELKLSGLTAKAVGAWLESEVPIRPTSAAYAFRMLKAFVRWCEGHDKYAGIVPPDSCTSPKVSGSLPGTNTKDGDSLQREQLAAWFGAVRALHNPVQSAYLQGLLITGARREELAALRWEDADFQWRSLHIADKIETETGRVIPLTPYLASLLLDLKRLNETPPSRRRLRSLEARGQKWEPSPWVFHSLNAEKGRIAEPRYAHNQAIEAAGLPHVTLHGLRRSFGTLSEWCEVPVGVVAQIQGHKPSALAEKHYRRRPLDMLRMWHDKIEAWMLVQAGISFHQASKAAQEAAFQMTPSA</sequence>
<reference evidence="5 6" key="1">
    <citation type="submission" date="2019-03" db="EMBL/GenBank/DDBJ databases">
        <title>Efficiently degradation of phenoxyalkanoic acid herbicides by Cupriavidus oxalaticus strain X32.</title>
        <authorList>
            <person name="Sheng X."/>
        </authorList>
    </citation>
    <scope>NUCLEOTIDE SEQUENCE [LARGE SCALE GENOMIC DNA]</scope>
    <source>
        <strain evidence="5 6">X32</strain>
    </source>
</reference>
<feature type="domain" description="Tyr recombinase" evidence="4">
    <location>
        <begin position="242"/>
        <end position="437"/>
    </location>
</feature>
<dbReference type="GO" id="GO:0006310">
    <property type="term" value="P:DNA recombination"/>
    <property type="evidence" value="ECO:0007669"/>
    <property type="project" value="UniProtKB-KW"/>
</dbReference>
<evidence type="ECO:0000256" key="3">
    <source>
        <dbReference type="ARBA" id="ARBA00023172"/>
    </source>
</evidence>
<evidence type="ECO:0000259" key="4">
    <source>
        <dbReference type="PROSITE" id="PS51898"/>
    </source>
</evidence>
<dbReference type="Gene3D" id="3.30.160.390">
    <property type="entry name" value="Integrase, DNA-binding domain"/>
    <property type="match status" value="1"/>
</dbReference>
<keyword evidence="3" id="KW-0233">DNA recombination</keyword>
<dbReference type="OrthoDB" id="8556969at2"/>
<proteinExistence type="inferred from homology"/>
<dbReference type="AlphaFoldDB" id="A0A4P7LFQ2"/>
<dbReference type="PANTHER" id="PTHR30629:SF6">
    <property type="entry name" value="PROPHAGE INTEGRASE INTA-RELATED"/>
    <property type="match status" value="1"/>
</dbReference>
<dbReference type="SUPFAM" id="SSF56349">
    <property type="entry name" value="DNA breaking-rejoining enzymes"/>
    <property type="match status" value="1"/>
</dbReference>
<name>A0A4P7LFQ2_9BURK</name>
<comment type="similarity">
    <text evidence="1">Belongs to the 'phage' integrase family.</text>
</comment>
<protein>
    <submittedName>
        <fullName evidence="5">DUF4102 domain-containing protein</fullName>
    </submittedName>
</protein>
<dbReference type="InterPro" id="IPR038488">
    <property type="entry name" value="Integrase_DNA-bd_sf"/>
</dbReference>
<evidence type="ECO:0000313" key="5">
    <source>
        <dbReference type="EMBL" id="QBY54438.1"/>
    </source>
</evidence>
<dbReference type="GO" id="GO:0003677">
    <property type="term" value="F:DNA binding"/>
    <property type="evidence" value="ECO:0007669"/>
    <property type="project" value="InterPro"/>
</dbReference>
<evidence type="ECO:0000313" key="6">
    <source>
        <dbReference type="Proteomes" id="UP000295294"/>
    </source>
</evidence>
<organism evidence="5 6">
    <name type="scientific">Cupriavidus oxalaticus</name>
    <dbReference type="NCBI Taxonomy" id="96344"/>
    <lineage>
        <taxon>Bacteria</taxon>
        <taxon>Pseudomonadati</taxon>
        <taxon>Pseudomonadota</taxon>
        <taxon>Betaproteobacteria</taxon>
        <taxon>Burkholderiales</taxon>
        <taxon>Burkholderiaceae</taxon>
        <taxon>Cupriavidus</taxon>
    </lineage>
</organism>
<dbReference type="InterPro" id="IPR013762">
    <property type="entry name" value="Integrase-like_cat_sf"/>
</dbReference>
<dbReference type="InterPro" id="IPR025166">
    <property type="entry name" value="Integrase_DNA_bind_dom"/>
</dbReference>
<accession>A0A4P7LFQ2</accession>
<dbReference type="InterPro" id="IPR002104">
    <property type="entry name" value="Integrase_catalytic"/>
</dbReference>
<dbReference type="InterPro" id="IPR050808">
    <property type="entry name" value="Phage_Integrase"/>
</dbReference>
<dbReference type="EMBL" id="CP038635">
    <property type="protein sequence ID" value="QBY54438.1"/>
    <property type="molecule type" value="Genomic_DNA"/>
</dbReference>
<gene>
    <name evidence="5" type="ORF">E0W60_25920</name>
</gene>
<dbReference type="Pfam" id="PF00589">
    <property type="entry name" value="Phage_integrase"/>
    <property type="match status" value="1"/>
</dbReference>
<dbReference type="Pfam" id="PF13356">
    <property type="entry name" value="Arm-DNA-bind_3"/>
    <property type="match status" value="1"/>
</dbReference>
<dbReference type="Proteomes" id="UP000295294">
    <property type="component" value="Chromosome 2"/>
</dbReference>
<evidence type="ECO:0000256" key="1">
    <source>
        <dbReference type="ARBA" id="ARBA00008857"/>
    </source>
</evidence>
<dbReference type="PROSITE" id="PS51898">
    <property type="entry name" value="TYR_RECOMBINASE"/>
    <property type="match status" value="1"/>
</dbReference>
<dbReference type="RefSeq" id="WP_135706022.1">
    <property type="nucleotide sequence ID" value="NZ_CP038635.1"/>
</dbReference>
<dbReference type="PANTHER" id="PTHR30629">
    <property type="entry name" value="PROPHAGE INTEGRASE"/>
    <property type="match status" value="1"/>
</dbReference>
<dbReference type="InterPro" id="IPR011010">
    <property type="entry name" value="DNA_brk_join_enz"/>
</dbReference>
<keyword evidence="2" id="KW-0229">DNA integration</keyword>
<dbReference type="KEGG" id="cox:E0W60_25920"/>
<evidence type="ECO:0000256" key="2">
    <source>
        <dbReference type="ARBA" id="ARBA00022908"/>
    </source>
</evidence>